<proteinExistence type="predicted"/>
<feature type="region of interest" description="Disordered" evidence="1">
    <location>
        <begin position="1"/>
        <end position="211"/>
    </location>
</feature>
<feature type="compositionally biased region" description="Low complexity" evidence="1">
    <location>
        <begin position="93"/>
        <end position="105"/>
    </location>
</feature>
<keyword evidence="3" id="KW-1185">Reference proteome</keyword>
<evidence type="ECO:0000313" key="3">
    <source>
        <dbReference type="Proteomes" id="UP001172684"/>
    </source>
</evidence>
<organism evidence="2 3">
    <name type="scientific">Coniosporium apollinis</name>
    <dbReference type="NCBI Taxonomy" id="61459"/>
    <lineage>
        <taxon>Eukaryota</taxon>
        <taxon>Fungi</taxon>
        <taxon>Dikarya</taxon>
        <taxon>Ascomycota</taxon>
        <taxon>Pezizomycotina</taxon>
        <taxon>Dothideomycetes</taxon>
        <taxon>Dothideomycetes incertae sedis</taxon>
        <taxon>Coniosporium</taxon>
    </lineage>
</organism>
<feature type="compositionally biased region" description="Low complexity" evidence="1">
    <location>
        <begin position="63"/>
        <end position="74"/>
    </location>
</feature>
<comment type="caution">
    <text evidence="2">The sequence shown here is derived from an EMBL/GenBank/DDBJ whole genome shotgun (WGS) entry which is preliminary data.</text>
</comment>
<dbReference type="EMBL" id="JAPDRL010000008">
    <property type="protein sequence ID" value="KAJ9668216.1"/>
    <property type="molecule type" value="Genomic_DNA"/>
</dbReference>
<name>A0ABQ9P2M8_9PEZI</name>
<evidence type="ECO:0000313" key="2">
    <source>
        <dbReference type="EMBL" id="KAJ9668216.1"/>
    </source>
</evidence>
<sequence length="260" mass="26750">MPPIPIYKDAPINPSTTAAKAEGITPRTATTEDQQQQQPRPTPTITTATATDPTGPPPPQPGARPAAPTASSTAHNGPPPPQPGAVPKPPGHTPTVTATITETVTRQLPPTQMPAQYSIPPPPSNGAPTRSTAAAIPPPPTAAQQPTTLPLGPGVPPPPPSSAASTGAILQPSPFEPGQQHPQAEVGTAHGHRPRHSLEHPPNYAQNPYIDGSAAQRNALLDAAEAERRGRNSVGAWVGVVGEKLREAEEGVWRVVNGGK</sequence>
<protein>
    <submittedName>
        <fullName evidence="2">Uncharacterized protein</fullName>
    </submittedName>
</protein>
<dbReference type="Proteomes" id="UP001172684">
    <property type="component" value="Unassembled WGS sequence"/>
</dbReference>
<feature type="compositionally biased region" description="Polar residues" evidence="1">
    <location>
        <begin position="106"/>
        <end position="115"/>
    </location>
</feature>
<evidence type="ECO:0000256" key="1">
    <source>
        <dbReference type="SAM" id="MobiDB-lite"/>
    </source>
</evidence>
<feature type="compositionally biased region" description="Low complexity" evidence="1">
    <location>
        <begin position="28"/>
        <end position="53"/>
    </location>
</feature>
<feature type="compositionally biased region" description="Low complexity" evidence="1">
    <location>
        <begin position="142"/>
        <end position="152"/>
    </location>
</feature>
<feature type="compositionally biased region" description="Pro residues" evidence="1">
    <location>
        <begin position="77"/>
        <end position="92"/>
    </location>
</feature>
<accession>A0ABQ9P2M8</accession>
<gene>
    <name evidence="2" type="ORF">H2201_001645</name>
</gene>
<dbReference type="PRINTS" id="PR01217">
    <property type="entry name" value="PRICHEXTENSN"/>
</dbReference>
<reference evidence="2" key="1">
    <citation type="submission" date="2022-10" db="EMBL/GenBank/DDBJ databases">
        <title>Culturing micro-colonial fungi from biological soil crusts in the Mojave desert and describing Neophaeococcomyces mojavensis, and introducing the new genera and species Taxawa tesnikishii.</title>
        <authorList>
            <person name="Kurbessoian T."/>
            <person name="Stajich J.E."/>
        </authorList>
    </citation>
    <scope>NUCLEOTIDE SEQUENCE</scope>
    <source>
        <strain evidence="2">TK_1</strain>
    </source>
</reference>